<dbReference type="Gene3D" id="3.40.630.30">
    <property type="match status" value="1"/>
</dbReference>
<name>A0ABW0GL72_9MICO</name>
<dbReference type="Proteomes" id="UP001596122">
    <property type="component" value="Unassembled WGS sequence"/>
</dbReference>
<keyword evidence="4" id="KW-1185">Reference proteome</keyword>
<evidence type="ECO:0000313" key="3">
    <source>
        <dbReference type="EMBL" id="MFC5380574.1"/>
    </source>
</evidence>
<sequence>MTDVTRDTDHAAPREGGGVVVRQVHPGETALVRACGTLAGEVYGGEGLIVDEEGYLHVVADAAPRAREAVLLAALDGDRLLATATYATAGNRWAELARPGEAEMRMLAVAASARGRGVGPAVTRWCLDRARGEGCHRFVLSSGPRMTTAHRMYERMGFTRTPDRDWSPGPGIDLVTYAYAL</sequence>
<keyword evidence="3" id="KW-0012">Acyltransferase</keyword>
<dbReference type="PANTHER" id="PTHR13947">
    <property type="entry name" value="GNAT FAMILY N-ACETYLTRANSFERASE"/>
    <property type="match status" value="1"/>
</dbReference>
<gene>
    <name evidence="3" type="ORF">ACFPJ6_07220</name>
</gene>
<feature type="domain" description="N-acetyltransferase" evidence="2">
    <location>
        <begin position="19"/>
        <end position="181"/>
    </location>
</feature>
<dbReference type="PROSITE" id="PS51186">
    <property type="entry name" value="GNAT"/>
    <property type="match status" value="1"/>
</dbReference>
<dbReference type="EC" id="2.3.-.-" evidence="3"/>
<accession>A0ABW0GL72</accession>
<proteinExistence type="predicted"/>
<comment type="caution">
    <text evidence="3">The sequence shown here is derived from an EMBL/GenBank/DDBJ whole genome shotgun (WGS) entry which is preliminary data.</text>
</comment>
<evidence type="ECO:0000259" key="2">
    <source>
        <dbReference type="PROSITE" id="PS51186"/>
    </source>
</evidence>
<dbReference type="PANTHER" id="PTHR13947:SF37">
    <property type="entry name" value="LD18367P"/>
    <property type="match status" value="1"/>
</dbReference>
<evidence type="ECO:0000256" key="1">
    <source>
        <dbReference type="ARBA" id="ARBA00022679"/>
    </source>
</evidence>
<organism evidence="3 4">
    <name type="scientific">Aquipuribacter nitratireducens</name>
    <dbReference type="NCBI Taxonomy" id="650104"/>
    <lineage>
        <taxon>Bacteria</taxon>
        <taxon>Bacillati</taxon>
        <taxon>Actinomycetota</taxon>
        <taxon>Actinomycetes</taxon>
        <taxon>Micrococcales</taxon>
        <taxon>Intrasporangiaceae</taxon>
        <taxon>Aquipuribacter</taxon>
    </lineage>
</organism>
<dbReference type="SUPFAM" id="SSF55729">
    <property type="entry name" value="Acyl-CoA N-acyltransferases (Nat)"/>
    <property type="match status" value="1"/>
</dbReference>
<reference evidence="4" key="1">
    <citation type="journal article" date="2019" name="Int. J. Syst. Evol. Microbiol.">
        <title>The Global Catalogue of Microorganisms (GCM) 10K type strain sequencing project: providing services to taxonomists for standard genome sequencing and annotation.</title>
        <authorList>
            <consortium name="The Broad Institute Genomics Platform"/>
            <consortium name="The Broad Institute Genome Sequencing Center for Infectious Disease"/>
            <person name="Wu L."/>
            <person name="Ma J."/>
        </authorList>
    </citation>
    <scope>NUCLEOTIDE SEQUENCE [LARGE SCALE GENOMIC DNA]</scope>
    <source>
        <strain evidence="4">CCUG 43114</strain>
    </source>
</reference>
<protein>
    <submittedName>
        <fullName evidence="3">GNAT family N-acetyltransferase</fullName>
        <ecNumber evidence="3">2.3.-.-</ecNumber>
    </submittedName>
</protein>
<dbReference type="GO" id="GO:0016746">
    <property type="term" value="F:acyltransferase activity"/>
    <property type="evidence" value="ECO:0007669"/>
    <property type="project" value="UniProtKB-KW"/>
</dbReference>
<dbReference type="Pfam" id="PF00583">
    <property type="entry name" value="Acetyltransf_1"/>
    <property type="match status" value="1"/>
</dbReference>
<dbReference type="EMBL" id="JBHSLD010000007">
    <property type="protein sequence ID" value="MFC5380574.1"/>
    <property type="molecule type" value="Genomic_DNA"/>
</dbReference>
<dbReference type="InterPro" id="IPR050769">
    <property type="entry name" value="NAT_camello-type"/>
</dbReference>
<dbReference type="InterPro" id="IPR000182">
    <property type="entry name" value="GNAT_dom"/>
</dbReference>
<evidence type="ECO:0000313" key="4">
    <source>
        <dbReference type="Proteomes" id="UP001596122"/>
    </source>
</evidence>
<dbReference type="InterPro" id="IPR016181">
    <property type="entry name" value="Acyl_CoA_acyltransferase"/>
</dbReference>
<keyword evidence="1 3" id="KW-0808">Transferase</keyword>
<dbReference type="CDD" id="cd04301">
    <property type="entry name" value="NAT_SF"/>
    <property type="match status" value="1"/>
</dbReference>
<dbReference type="RefSeq" id="WP_340268016.1">
    <property type="nucleotide sequence ID" value="NZ_JBBEOG010000002.1"/>
</dbReference>